<dbReference type="GO" id="GO:0005886">
    <property type="term" value="C:plasma membrane"/>
    <property type="evidence" value="ECO:0007669"/>
    <property type="project" value="TreeGrafter"/>
</dbReference>
<dbReference type="SUPFAM" id="SSF48652">
    <property type="entry name" value="Tetraspanin"/>
    <property type="match status" value="1"/>
</dbReference>
<feature type="transmembrane region" description="Helical" evidence="7">
    <location>
        <begin position="83"/>
        <end position="106"/>
    </location>
</feature>
<dbReference type="PIRSF" id="PIRSF002419">
    <property type="entry name" value="Tetraspanin"/>
    <property type="match status" value="1"/>
</dbReference>
<protein>
    <recommendedName>
        <fullName evidence="7">Tetraspanin</fullName>
    </recommendedName>
</protein>
<evidence type="ECO:0000313" key="8">
    <source>
        <dbReference type="EMBL" id="KAK0144564.1"/>
    </source>
</evidence>
<keyword evidence="6" id="KW-1015">Disulfide bond</keyword>
<comment type="caution">
    <text evidence="8">The sequence shown here is derived from an EMBL/GenBank/DDBJ whole genome shotgun (WGS) entry which is preliminary data.</text>
</comment>
<evidence type="ECO:0000256" key="6">
    <source>
        <dbReference type="PIRSR" id="PIRSR002419-1"/>
    </source>
</evidence>
<dbReference type="PANTHER" id="PTHR19282">
    <property type="entry name" value="TETRASPANIN"/>
    <property type="match status" value="1"/>
</dbReference>
<dbReference type="Gene3D" id="1.10.1450.10">
    <property type="entry name" value="Tetraspanin"/>
    <property type="match status" value="1"/>
</dbReference>
<keyword evidence="5 7" id="KW-0472">Membrane</keyword>
<dbReference type="Pfam" id="PF00335">
    <property type="entry name" value="Tetraspanin"/>
    <property type="match status" value="1"/>
</dbReference>
<feature type="disulfide bond" evidence="6">
    <location>
        <begin position="149"/>
        <end position="184"/>
    </location>
</feature>
<evidence type="ECO:0000256" key="5">
    <source>
        <dbReference type="ARBA" id="ARBA00023136"/>
    </source>
</evidence>
<dbReference type="PRINTS" id="PR00259">
    <property type="entry name" value="TMFOUR"/>
</dbReference>
<feature type="transmembrane region" description="Helical" evidence="7">
    <location>
        <begin position="12"/>
        <end position="30"/>
    </location>
</feature>
<gene>
    <name evidence="8" type="primary">CD53_0</name>
    <name evidence="8" type="ORF">N1851_017071</name>
</gene>
<dbReference type="InterPro" id="IPR008952">
    <property type="entry name" value="Tetraspanin_EC2_sf"/>
</dbReference>
<feature type="disulfide bond" evidence="6">
    <location>
        <begin position="150"/>
        <end position="167"/>
    </location>
</feature>
<feature type="transmembrane region" description="Helical" evidence="7">
    <location>
        <begin position="50"/>
        <end position="71"/>
    </location>
</feature>
<accession>A0AA47MR11</accession>
<evidence type="ECO:0000256" key="7">
    <source>
        <dbReference type="RuleBase" id="RU361218"/>
    </source>
</evidence>
<keyword evidence="4 7" id="KW-1133">Transmembrane helix</keyword>
<comment type="similarity">
    <text evidence="2 7">Belongs to the tetraspanin (TM4SF) family.</text>
</comment>
<keyword evidence="3 7" id="KW-0812">Transmembrane</keyword>
<reference evidence="8" key="1">
    <citation type="journal article" date="2023" name="Front. Mar. Sci.">
        <title>A new Merluccius polli reference genome to investigate the effects of global change in West African waters.</title>
        <authorList>
            <person name="Mateo J.L."/>
            <person name="Blanco-Fernandez C."/>
            <person name="Garcia-Vazquez E."/>
            <person name="Machado-Schiaffino G."/>
        </authorList>
    </citation>
    <scope>NUCLEOTIDE SEQUENCE</scope>
    <source>
        <strain evidence="8">C29</strain>
        <tissue evidence="8">Fin</tissue>
    </source>
</reference>
<evidence type="ECO:0000313" key="9">
    <source>
        <dbReference type="Proteomes" id="UP001174136"/>
    </source>
</evidence>
<organism evidence="8 9">
    <name type="scientific">Merluccius polli</name>
    <name type="common">Benguela hake</name>
    <name type="synonym">Merluccius cadenati</name>
    <dbReference type="NCBI Taxonomy" id="89951"/>
    <lineage>
        <taxon>Eukaryota</taxon>
        <taxon>Metazoa</taxon>
        <taxon>Chordata</taxon>
        <taxon>Craniata</taxon>
        <taxon>Vertebrata</taxon>
        <taxon>Euteleostomi</taxon>
        <taxon>Actinopterygii</taxon>
        <taxon>Neopterygii</taxon>
        <taxon>Teleostei</taxon>
        <taxon>Neoteleostei</taxon>
        <taxon>Acanthomorphata</taxon>
        <taxon>Zeiogadaria</taxon>
        <taxon>Gadariae</taxon>
        <taxon>Gadiformes</taxon>
        <taxon>Gadoidei</taxon>
        <taxon>Merlucciidae</taxon>
        <taxon>Merluccius</taxon>
    </lineage>
</organism>
<sequence length="232" mass="26268">MDRMRVDFLKSLIGLLNFLCWVCAAFVVGFGEFQMMNSRFASLVTGFWPIYPANTLVVTGTIACCVCYVGVFGAMKENRCMLIMFFLLLFTLMLVELAMGIVFLVYHMNIDSYLESDLMGSLEAVRHTPPETNQTLRKDFDDLQYLFKCCGVRSEADWEGNAPASCCSQDECDSPPYDTWSEGCLPKLRNWFSHNFRSTGAGVVALVIIQLASMCFTVPLFCHFSRNRLGYQ</sequence>
<evidence type="ECO:0000256" key="2">
    <source>
        <dbReference type="ARBA" id="ARBA00006840"/>
    </source>
</evidence>
<feature type="transmembrane region" description="Helical" evidence="7">
    <location>
        <begin position="201"/>
        <end position="222"/>
    </location>
</feature>
<keyword evidence="9" id="KW-1185">Reference proteome</keyword>
<dbReference type="PANTHER" id="PTHR19282:SF39">
    <property type="entry name" value="LEUKOCYTE SURFACE ANTIGEN CD53"/>
    <property type="match status" value="1"/>
</dbReference>
<evidence type="ECO:0000256" key="4">
    <source>
        <dbReference type="ARBA" id="ARBA00022989"/>
    </source>
</evidence>
<dbReference type="InterPro" id="IPR018499">
    <property type="entry name" value="Tetraspanin/Peripherin"/>
</dbReference>
<evidence type="ECO:0000256" key="1">
    <source>
        <dbReference type="ARBA" id="ARBA00004141"/>
    </source>
</evidence>
<comment type="subcellular location">
    <subcellularLocation>
        <location evidence="1 7">Membrane</location>
        <topology evidence="1 7">Multi-pass membrane protein</topology>
    </subcellularLocation>
</comment>
<dbReference type="Proteomes" id="UP001174136">
    <property type="component" value="Unassembled WGS sequence"/>
</dbReference>
<name>A0AA47MR11_MERPO</name>
<evidence type="ECO:0000256" key="3">
    <source>
        <dbReference type="ARBA" id="ARBA00022692"/>
    </source>
</evidence>
<dbReference type="EMBL" id="JAOPHQ010003129">
    <property type="protein sequence ID" value="KAK0144564.1"/>
    <property type="molecule type" value="Genomic_DNA"/>
</dbReference>
<dbReference type="AlphaFoldDB" id="A0AA47MR11"/>
<dbReference type="InterPro" id="IPR000301">
    <property type="entry name" value="Tetraspanin_animals"/>
</dbReference>
<proteinExistence type="inferred from homology"/>